<name>A0ACD3A2D9_9AGAR</name>
<dbReference type="Proteomes" id="UP000308600">
    <property type="component" value="Unassembled WGS sequence"/>
</dbReference>
<evidence type="ECO:0000313" key="2">
    <source>
        <dbReference type="Proteomes" id="UP000308600"/>
    </source>
</evidence>
<reference evidence="1 2" key="1">
    <citation type="journal article" date="2019" name="Nat. Ecol. Evol.">
        <title>Megaphylogeny resolves global patterns of mushroom evolution.</title>
        <authorList>
            <person name="Varga T."/>
            <person name="Krizsan K."/>
            <person name="Foldi C."/>
            <person name="Dima B."/>
            <person name="Sanchez-Garcia M."/>
            <person name="Sanchez-Ramirez S."/>
            <person name="Szollosi G.J."/>
            <person name="Szarkandi J.G."/>
            <person name="Papp V."/>
            <person name="Albert L."/>
            <person name="Andreopoulos W."/>
            <person name="Angelini C."/>
            <person name="Antonin V."/>
            <person name="Barry K.W."/>
            <person name="Bougher N.L."/>
            <person name="Buchanan P."/>
            <person name="Buyck B."/>
            <person name="Bense V."/>
            <person name="Catcheside P."/>
            <person name="Chovatia M."/>
            <person name="Cooper J."/>
            <person name="Damon W."/>
            <person name="Desjardin D."/>
            <person name="Finy P."/>
            <person name="Geml J."/>
            <person name="Haridas S."/>
            <person name="Hughes K."/>
            <person name="Justo A."/>
            <person name="Karasinski D."/>
            <person name="Kautmanova I."/>
            <person name="Kiss B."/>
            <person name="Kocsube S."/>
            <person name="Kotiranta H."/>
            <person name="LaButti K.M."/>
            <person name="Lechner B.E."/>
            <person name="Liimatainen K."/>
            <person name="Lipzen A."/>
            <person name="Lukacs Z."/>
            <person name="Mihaltcheva S."/>
            <person name="Morgado L.N."/>
            <person name="Niskanen T."/>
            <person name="Noordeloos M.E."/>
            <person name="Ohm R.A."/>
            <person name="Ortiz-Santana B."/>
            <person name="Ovrebo C."/>
            <person name="Racz N."/>
            <person name="Riley R."/>
            <person name="Savchenko A."/>
            <person name="Shiryaev A."/>
            <person name="Soop K."/>
            <person name="Spirin V."/>
            <person name="Szebenyi C."/>
            <person name="Tomsovsky M."/>
            <person name="Tulloss R.E."/>
            <person name="Uehling J."/>
            <person name="Grigoriev I.V."/>
            <person name="Vagvolgyi C."/>
            <person name="Papp T."/>
            <person name="Martin F.M."/>
            <person name="Miettinen O."/>
            <person name="Hibbett D.S."/>
            <person name="Nagy L.G."/>
        </authorList>
    </citation>
    <scope>NUCLEOTIDE SEQUENCE [LARGE SCALE GENOMIC DNA]</scope>
    <source>
        <strain evidence="1 2">NL-1719</strain>
    </source>
</reference>
<organism evidence="1 2">
    <name type="scientific">Pluteus cervinus</name>
    <dbReference type="NCBI Taxonomy" id="181527"/>
    <lineage>
        <taxon>Eukaryota</taxon>
        <taxon>Fungi</taxon>
        <taxon>Dikarya</taxon>
        <taxon>Basidiomycota</taxon>
        <taxon>Agaricomycotina</taxon>
        <taxon>Agaricomycetes</taxon>
        <taxon>Agaricomycetidae</taxon>
        <taxon>Agaricales</taxon>
        <taxon>Pluteineae</taxon>
        <taxon>Pluteaceae</taxon>
        <taxon>Pluteus</taxon>
    </lineage>
</organism>
<feature type="non-terminal residue" evidence="1">
    <location>
        <position position="276"/>
    </location>
</feature>
<accession>A0ACD3A2D9</accession>
<evidence type="ECO:0000313" key="1">
    <source>
        <dbReference type="EMBL" id="TFK59757.1"/>
    </source>
</evidence>
<sequence>MTGTIFLKKLEPWINTFTPVLSYLFCCNTDVTSLRSGTALKAVTLYVSNYITKSALKTHVIFDTIRNTFDKHVSVVNSTTKARETKARELMVKVVNALTAKMELGAPMVCMYLLGHPDHYTGHSFATFHWKPYVNEVRHHWTDDDKMDVDEPCEDKVLLWKTKDKIFPMSSVYDYIYRPNELSDWDLYTYVSRCKRIKVHKHSDNKEHDIETDQEDAKETVIKSKKGLFAFQAGHPMRGTHMVSVLPLNKARIPNFIGSTIPRADQGDYEFYCATM</sequence>
<dbReference type="EMBL" id="ML208901">
    <property type="protein sequence ID" value="TFK59757.1"/>
    <property type="molecule type" value="Genomic_DNA"/>
</dbReference>
<proteinExistence type="predicted"/>
<gene>
    <name evidence="1" type="ORF">BDN72DRAFT_780333</name>
</gene>
<keyword evidence="2" id="KW-1185">Reference proteome</keyword>
<protein>
    <submittedName>
        <fullName evidence="1">Uncharacterized protein</fullName>
    </submittedName>
</protein>